<keyword evidence="1" id="KW-0812">Transmembrane</keyword>
<protein>
    <recommendedName>
        <fullName evidence="2">DUF732 domain-containing protein</fullName>
    </recommendedName>
</protein>
<dbReference type="Proteomes" id="UP001501183">
    <property type="component" value="Unassembled WGS sequence"/>
</dbReference>
<evidence type="ECO:0000313" key="3">
    <source>
        <dbReference type="EMBL" id="GAA4484067.1"/>
    </source>
</evidence>
<sequence>MPGPRALEARFGGPHIAAPTVSLVCPIMWVNNSGRKVRFRKPGKRFGTATAVGLAAVGLLAGCGSSASDSDSPDKGYLREVAVAAVPFDSDAVAVSVGHSMCDAIERAVQSGRSVADAKTIAKHQSGSSGTYSEYQTTTIVVAAVASYCPEYTSAK</sequence>
<dbReference type="EMBL" id="BAABFB010000059">
    <property type="protein sequence ID" value="GAA4484067.1"/>
    <property type="molecule type" value="Genomic_DNA"/>
</dbReference>
<keyword evidence="1" id="KW-1133">Transmembrane helix</keyword>
<evidence type="ECO:0000259" key="2">
    <source>
        <dbReference type="Pfam" id="PF05305"/>
    </source>
</evidence>
<name>A0ABP8PCL6_9NOCA</name>
<accession>A0ABP8PCL6</accession>
<evidence type="ECO:0000313" key="4">
    <source>
        <dbReference type="Proteomes" id="UP001501183"/>
    </source>
</evidence>
<gene>
    <name evidence="3" type="ORF">GCM10023094_36550</name>
</gene>
<proteinExistence type="predicted"/>
<dbReference type="Pfam" id="PF05305">
    <property type="entry name" value="DUF732"/>
    <property type="match status" value="1"/>
</dbReference>
<evidence type="ECO:0000256" key="1">
    <source>
        <dbReference type="SAM" id="Phobius"/>
    </source>
</evidence>
<organism evidence="3 4">
    <name type="scientific">Rhodococcus olei</name>
    <dbReference type="NCBI Taxonomy" id="2161675"/>
    <lineage>
        <taxon>Bacteria</taxon>
        <taxon>Bacillati</taxon>
        <taxon>Actinomycetota</taxon>
        <taxon>Actinomycetes</taxon>
        <taxon>Mycobacteriales</taxon>
        <taxon>Nocardiaceae</taxon>
        <taxon>Rhodococcus</taxon>
    </lineage>
</organism>
<keyword evidence="4" id="KW-1185">Reference proteome</keyword>
<feature type="domain" description="DUF732" evidence="2">
    <location>
        <begin position="74"/>
        <end position="151"/>
    </location>
</feature>
<feature type="transmembrane region" description="Helical" evidence="1">
    <location>
        <begin position="12"/>
        <end position="31"/>
    </location>
</feature>
<reference evidence="4" key="1">
    <citation type="journal article" date="2019" name="Int. J. Syst. Evol. Microbiol.">
        <title>The Global Catalogue of Microorganisms (GCM) 10K type strain sequencing project: providing services to taxonomists for standard genome sequencing and annotation.</title>
        <authorList>
            <consortium name="The Broad Institute Genomics Platform"/>
            <consortium name="The Broad Institute Genome Sequencing Center for Infectious Disease"/>
            <person name="Wu L."/>
            <person name="Ma J."/>
        </authorList>
    </citation>
    <scope>NUCLEOTIDE SEQUENCE [LARGE SCALE GENOMIC DNA]</scope>
    <source>
        <strain evidence="4">JCM 32206</strain>
    </source>
</reference>
<dbReference type="InterPro" id="IPR007969">
    <property type="entry name" value="DUF732"/>
</dbReference>
<keyword evidence="1" id="KW-0472">Membrane</keyword>
<comment type="caution">
    <text evidence="3">The sequence shown here is derived from an EMBL/GenBank/DDBJ whole genome shotgun (WGS) entry which is preliminary data.</text>
</comment>